<name>A0A0C2CUY0_9BACT</name>
<dbReference type="EMBL" id="JMCC02000063">
    <property type="protein sequence ID" value="KIG14931.1"/>
    <property type="molecule type" value="Genomic_DNA"/>
</dbReference>
<feature type="chain" id="PRO_5002146989" description="Lipoprotein" evidence="1">
    <location>
        <begin position="22"/>
        <end position="297"/>
    </location>
</feature>
<dbReference type="Proteomes" id="UP000031599">
    <property type="component" value="Unassembled WGS sequence"/>
</dbReference>
<organism evidence="2 3">
    <name type="scientific">Enhygromyxa salina</name>
    <dbReference type="NCBI Taxonomy" id="215803"/>
    <lineage>
        <taxon>Bacteria</taxon>
        <taxon>Pseudomonadati</taxon>
        <taxon>Myxococcota</taxon>
        <taxon>Polyangia</taxon>
        <taxon>Nannocystales</taxon>
        <taxon>Nannocystaceae</taxon>
        <taxon>Enhygromyxa</taxon>
    </lineage>
</organism>
<proteinExistence type="predicted"/>
<keyword evidence="1" id="KW-0732">Signal</keyword>
<evidence type="ECO:0000256" key="1">
    <source>
        <dbReference type="SAM" id="SignalP"/>
    </source>
</evidence>
<dbReference type="AlphaFoldDB" id="A0A0C2CUY0"/>
<accession>A0A0C2CUY0</accession>
<evidence type="ECO:0000313" key="2">
    <source>
        <dbReference type="EMBL" id="KIG14931.1"/>
    </source>
</evidence>
<dbReference type="RefSeq" id="WP_052552738.1">
    <property type="nucleotide sequence ID" value="NZ_JMCC02000063.1"/>
</dbReference>
<sequence length="297" mass="31437">MRRSTLPFIIAVSLLAGVACAKGGAPSGGPDDEDRWVGYDDPSSADMAAIQPALEDGDLAGVVARGLTIWRMRRAMRLGDRAFAGFVGVTAAKFVAIPMIDPGGASGQVAYYRWDDGDLDDGQASAGEARNWVVVPLTIDPDEALEPVELGGKPDAEQRRVIAAMLLTQASANAKHAEGRWVSYAFREQVMANGAATGQRQTRIYMIGADENSPDIEYTILDQIKRKQALTIARERVQLVAGAAGKLPLSTPERGVGPSTVARAVEIATATKKPVQIVDGAGGKWEVAPNTAALTRL</sequence>
<evidence type="ECO:0000313" key="3">
    <source>
        <dbReference type="Proteomes" id="UP000031599"/>
    </source>
</evidence>
<protein>
    <recommendedName>
        <fullName evidence="4">Lipoprotein</fullName>
    </recommendedName>
</protein>
<gene>
    <name evidence="2" type="ORF">DB30_06233</name>
</gene>
<evidence type="ECO:0008006" key="4">
    <source>
        <dbReference type="Google" id="ProtNLM"/>
    </source>
</evidence>
<feature type="signal peptide" evidence="1">
    <location>
        <begin position="1"/>
        <end position="21"/>
    </location>
</feature>
<dbReference type="PROSITE" id="PS51257">
    <property type="entry name" value="PROKAR_LIPOPROTEIN"/>
    <property type="match status" value="1"/>
</dbReference>
<reference evidence="2 3" key="1">
    <citation type="submission" date="2014-12" db="EMBL/GenBank/DDBJ databases">
        <title>Genome assembly of Enhygromyxa salina DSM 15201.</title>
        <authorList>
            <person name="Sharma G."/>
            <person name="Subramanian S."/>
        </authorList>
    </citation>
    <scope>NUCLEOTIDE SEQUENCE [LARGE SCALE GENOMIC DNA]</scope>
    <source>
        <strain evidence="2 3">DSM 15201</strain>
    </source>
</reference>
<comment type="caution">
    <text evidence="2">The sequence shown here is derived from an EMBL/GenBank/DDBJ whole genome shotgun (WGS) entry which is preliminary data.</text>
</comment>